<evidence type="ECO:0000256" key="6">
    <source>
        <dbReference type="ARBA" id="ARBA00022989"/>
    </source>
</evidence>
<dbReference type="Gene3D" id="1.20.1540.10">
    <property type="entry name" value="Rhomboid-like"/>
    <property type="match status" value="1"/>
</dbReference>
<dbReference type="PROSITE" id="PS51039">
    <property type="entry name" value="ZF_AN1"/>
    <property type="match status" value="1"/>
</dbReference>
<dbReference type="PANTHER" id="PTHR43731:SF26">
    <property type="entry name" value="RHOMBOID-LIKE PROTEIN 10, CHLOROPLASTIC"/>
    <property type="match status" value="1"/>
</dbReference>
<feature type="transmembrane region" description="Helical" evidence="8">
    <location>
        <begin position="128"/>
        <end position="157"/>
    </location>
</feature>
<comment type="subcellular location">
    <subcellularLocation>
        <location evidence="1">Membrane</location>
        <topology evidence="1">Multi-pass membrane protein</topology>
    </subcellularLocation>
</comment>
<feature type="transmembrane region" description="Helical" evidence="8">
    <location>
        <begin position="85"/>
        <end position="108"/>
    </location>
</feature>
<keyword evidence="7 8" id="KW-0472">Membrane</keyword>
<dbReference type="GeneID" id="79266065"/>
<evidence type="ECO:0000313" key="11">
    <source>
        <dbReference type="Proteomes" id="UP001596398"/>
    </source>
</evidence>
<evidence type="ECO:0000256" key="7">
    <source>
        <dbReference type="ARBA" id="ARBA00023136"/>
    </source>
</evidence>
<feature type="transmembrane region" description="Helical" evidence="8">
    <location>
        <begin position="221"/>
        <end position="246"/>
    </location>
</feature>
<keyword evidence="5" id="KW-0862">Zinc</keyword>
<keyword evidence="10" id="KW-0645">Protease</keyword>
<dbReference type="EC" id="3.4.21.105" evidence="10"/>
<protein>
    <submittedName>
        <fullName evidence="10">Rhomboid family intramembrane serine protease</fullName>
        <ecNumber evidence="10">3.4.21.105</ecNumber>
    </submittedName>
</protein>
<feature type="domain" description="AN1-type" evidence="9">
    <location>
        <begin position="1"/>
        <end position="44"/>
    </location>
</feature>
<feature type="transmembrane region" description="Helical" evidence="8">
    <location>
        <begin position="258"/>
        <end position="274"/>
    </location>
</feature>
<comment type="caution">
    <text evidence="10">The sequence shown here is derived from an EMBL/GenBank/DDBJ whole genome shotgun (WGS) entry which is preliminary data.</text>
</comment>
<dbReference type="InterPro" id="IPR022764">
    <property type="entry name" value="Peptidase_S54_rhomboid_dom"/>
</dbReference>
<feature type="transmembrane region" description="Helical" evidence="8">
    <location>
        <begin position="196"/>
        <end position="214"/>
    </location>
</feature>
<sequence length="306" mass="32056">MATCEVCGRDVDLPYSCRRCSGDYCAEHRLPENHDCPGMNEWNDPQGVFDSGFDDSVNDGGGSSSSVLDGLTGTGGPLSYFRGSVAYTFLGVMVVFFALQFLLFPLTGQPVGGALWSDLFTLSSRQPLAVWTWVTSVFSHGGIGHLFGNAIVLFFFGPVVERYLGSRRFAVMFLVTGALAGLAQVGLGLYLGSPTAVLGASGAIMAILAILTVLNPGLKVYLYFVLPVPIWLLTIGYAALSVFGAFGPTNALDNTAHFAHLTGLVLGLAYGAYLKDRVSVPGQLRFGGGGGGGMGGGGGPGGRRRF</sequence>
<evidence type="ECO:0000256" key="5">
    <source>
        <dbReference type="ARBA" id="ARBA00022833"/>
    </source>
</evidence>
<keyword evidence="4" id="KW-0863">Zinc-finger</keyword>
<dbReference type="PANTHER" id="PTHR43731">
    <property type="entry name" value="RHOMBOID PROTEASE"/>
    <property type="match status" value="1"/>
</dbReference>
<dbReference type="GO" id="GO:0008270">
    <property type="term" value="F:zinc ion binding"/>
    <property type="evidence" value="ECO:0007669"/>
    <property type="project" value="UniProtKB-KW"/>
</dbReference>
<evidence type="ECO:0000256" key="8">
    <source>
        <dbReference type="SAM" id="Phobius"/>
    </source>
</evidence>
<evidence type="ECO:0000256" key="3">
    <source>
        <dbReference type="ARBA" id="ARBA00022723"/>
    </source>
</evidence>
<keyword evidence="2 8" id="KW-0812">Transmembrane</keyword>
<dbReference type="Proteomes" id="UP001596398">
    <property type="component" value="Unassembled WGS sequence"/>
</dbReference>
<dbReference type="RefSeq" id="WP_276235400.1">
    <property type="nucleotide sequence ID" value="NZ_CP119802.1"/>
</dbReference>
<keyword evidence="11" id="KW-1185">Reference proteome</keyword>
<proteinExistence type="predicted"/>
<keyword evidence="6 8" id="KW-1133">Transmembrane helix</keyword>
<dbReference type="SUPFAM" id="SSF118310">
    <property type="entry name" value="AN1-like Zinc finger"/>
    <property type="match status" value="1"/>
</dbReference>
<keyword evidence="10" id="KW-0378">Hydrolase</keyword>
<dbReference type="InterPro" id="IPR035896">
    <property type="entry name" value="AN1-like_Znf"/>
</dbReference>
<reference evidence="10 11" key="1">
    <citation type="journal article" date="2019" name="Int. J. Syst. Evol. Microbiol.">
        <title>The Global Catalogue of Microorganisms (GCM) 10K type strain sequencing project: providing services to taxonomists for standard genome sequencing and annotation.</title>
        <authorList>
            <consortium name="The Broad Institute Genomics Platform"/>
            <consortium name="The Broad Institute Genome Sequencing Center for Infectious Disease"/>
            <person name="Wu L."/>
            <person name="Ma J."/>
        </authorList>
    </citation>
    <scope>NUCLEOTIDE SEQUENCE [LARGE SCALE GENOMIC DNA]</scope>
    <source>
        <strain evidence="10 11">DT85</strain>
    </source>
</reference>
<dbReference type="EMBL" id="JBHTAP010000001">
    <property type="protein sequence ID" value="MFC7234397.1"/>
    <property type="molecule type" value="Genomic_DNA"/>
</dbReference>
<name>A0ABD5ZLM0_9EURY</name>
<keyword evidence="3" id="KW-0479">Metal-binding</keyword>
<dbReference type="GO" id="GO:0008233">
    <property type="term" value="F:peptidase activity"/>
    <property type="evidence" value="ECO:0007669"/>
    <property type="project" value="UniProtKB-KW"/>
</dbReference>
<dbReference type="InterPro" id="IPR050925">
    <property type="entry name" value="Rhomboid_protease_S54"/>
</dbReference>
<dbReference type="Pfam" id="PF01428">
    <property type="entry name" value="zf-AN1"/>
    <property type="match status" value="1"/>
</dbReference>
<accession>A0ABD5ZLM0</accession>
<gene>
    <name evidence="10" type="ORF">ACFQJ4_03605</name>
</gene>
<feature type="transmembrane region" description="Helical" evidence="8">
    <location>
        <begin position="169"/>
        <end position="190"/>
    </location>
</feature>
<dbReference type="Pfam" id="PF01694">
    <property type="entry name" value="Rhomboid"/>
    <property type="match status" value="1"/>
</dbReference>
<evidence type="ECO:0000256" key="4">
    <source>
        <dbReference type="ARBA" id="ARBA00022771"/>
    </source>
</evidence>
<evidence type="ECO:0000259" key="9">
    <source>
        <dbReference type="PROSITE" id="PS51039"/>
    </source>
</evidence>
<dbReference type="InterPro" id="IPR000058">
    <property type="entry name" value="Znf_AN1"/>
</dbReference>
<dbReference type="AlphaFoldDB" id="A0ABD5ZLM0"/>
<evidence type="ECO:0000256" key="1">
    <source>
        <dbReference type="ARBA" id="ARBA00004141"/>
    </source>
</evidence>
<evidence type="ECO:0000313" key="10">
    <source>
        <dbReference type="EMBL" id="MFC7234397.1"/>
    </source>
</evidence>
<dbReference type="Gene3D" id="4.10.1110.10">
    <property type="entry name" value="AN1-like Zinc finger"/>
    <property type="match status" value="1"/>
</dbReference>
<dbReference type="InterPro" id="IPR035952">
    <property type="entry name" value="Rhomboid-like_sf"/>
</dbReference>
<dbReference type="SUPFAM" id="SSF144091">
    <property type="entry name" value="Rhomboid-like"/>
    <property type="match status" value="1"/>
</dbReference>
<dbReference type="SMART" id="SM00154">
    <property type="entry name" value="ZnF_AN1"/>
    <property type="match status" value="1"/>
</dbReference>
<dbReference type="GO" id="GO:0006508">
    <property type="term" value="P:proteolysis"/>
    <property type="evidence" value="ECO:0007669"/>
    <property type="project" value="UniProtKB-KW"/>
</dbReference>
<organism evidence="10 11">
    <name type="scientific">Halosegnis marinus</name>
    <dbReference type="NCBI Taxonomy" id="3034023"/>
    <lineage>
        <taxon>Archaea</taxon>
        <taxon>Methanobacteriati</taxon>
        <taxon>Methanobacteriota</taxon>
        <taxon>Stenosarchaea group</taxon>
        <taxon>Halobacteria</taxon>
        <taxon>Halobacteriales</taxon>
        <taxon>Natronomonadaceae</taxon>
        <taxon>Halosegnis</taxon>
    </lineage>
</organism>
<evidence type="ECO:0000256" key="2">
    <source>
        <dbReference type="ARBA" id="ARBA00022692"/>
    </source>
</evidence>
<dbReference type="GO" id="GO:0016020">
    <property type="term" value="C:membrane"/>
    <property type="evidence" value="ECO:0007669"/>
    <property type="project" value="UniProtKB-SubCell"/>
</dbReference>